<proteinExistence type="predicted"/>
<evidence type="ECO:0000313" key="3">
    <source>
        <dbReference type="Proteomes" id="UP000006727"/>
    </source>
</evidence>
<evidence type="ECO:0000313" key="1">
    <source>
        <dbReference type="EMBL" id="PNR32041.1"/>
    </source>
</evidence>
<keyword evidence="3" id="KW-1185">Reference proteome</keyword>
<sequence length="54" mass="6284">MSIGCYYFTIAKATITWQSKRQHTIAKSSMEVKYISLSIETLKGIWLRMLLTKL</sequence>
<evidence type="ECO:0000313" key="2">
    <source>
        <dbReference type="EnsemblPlants" id="PAC:32915264.CDS.1"/>
    </source>
</evidence>
<dbReference type="Proteomes" id="UP000006727">
    <property type="component" value="Chromosome 21"/>
</dbReference>
<organism evidence="1">
    <name type="scientific">Physcomitrium patens</name>
    <name type="common">Spreading-leaved earth moss</name>
    <name type="synonym">Physcomitrella patens</name>
    <dbReference type="NCBI Taxonomy" id="3218"/>
    <lineage>
        <taxon>Eukaryota</taxon>
        <taxon>Viridiplantae</taxon>
        <taxon>Streptophyta</taxon>
        <taxon>Embryophyta</taxon>
        <taxon>Bryophyta</taxon>
        <taxon>Bryophytina</taxon>
        <taxon>Bryopsida</taxon>
        <taxon>Funariidae</taxon>
        <taxon>Funariales</taxon>
        <taxon>Funariaceae</taxon>
        <taxon>Physcomitrium</taxon>
    </lineage>
</organism>
<name>A0A2K1IRY2_PHYPA</name>
<dbReference type="Gramene" id="Pp3c21_14510V3.1">
    <property type="protein sequence ID" value="PAC:32915264.CDS.1"/>
    <property type="gene ID" value="Pp3c21_14510"/>
</dbReference>
<dbReference type="EMBL" id="ABEU02000021">
    <property type="protein sequence ID" value="PNR32041.1"/>
    <property type="molecule type" value="Genomic_DNA"/>
</dbReference>
<accession>A0A2K1IRY2</accession>
<gene>
    <name evidence="1" type="ORF">PHYPA_026166</name>
</gene>
<dbReference type="InParanoid" id="A0A2K1IRY2"/>
<reference evidence="1 3" key="2">
    <citation type="journal article" date="2018" name="Plant J.">
        <title>The Physcomitrella patens chromosome-scale assembly reveals moss genome structure and evolution.</title>
        <authorList>
            <person name="Lang D."/>
            <person name="Ullrich K.K."/>
            <person name="Murat F."/>
            <person name="Fuchs J."/>
            <person name="Jenkins J."/>
            <person name="Haas F.B."/>
            <person name="Piednoel M."/>
            <person name="Gundlach H."/>
            <person name="Van Bel M."/>
            <person name="Meyberg R."/>
            <person name="Vives C."/>
            <person name="Morata J."/>
            <person name="Symeonidi A."/>
            <person name="Hiss M."/>
            <person name="Muchero W."/>
            <person name="Kamisugi Y."/>
            <person name="Saleh O."/>
            <person name="Blanc G."/>
            <person name="Decker E.L."/>
            <person name="van Gessel N."/>
            <person name="Grimwood J."/>
            <person name="Hayes R.D."/>
            <person name="Graham S.W."/>
            <person name="Gunter L.E."/>
            <person name="McDaniel S.F."/>
            <person name="Hoernstein S.N.W."/>
            <person name="Larsson A."/>
            <person name="Li F.W."/>
            <person name="Perroud P.F."/>
            <person name="Phillips J."/>
            <person name="Ranjan P."/>
            <person name="Rokshar D.S."/>
            <person name="Rothfels C.J."/>
            <person name="Schneider L."/>
            <person name="Shu S."/>
            <person name="Stevenson D.W."/>
            <person name="Thummler F."/>
            <person name="Tillich M."/>
            <person name="Villarreal Aguilar J.C."/>
            <person name="Widiez T."/>
            <person name="Wong G.K."/>
            <person name="Wymore A."/>
            <person name="Zhang Y."/>
            <person name="Zimmer A.D."/>
            <person name="Quatrano R.S."/>
            <person name="Mayer K.F.X."/>
            <person name="Goodstein D."/>
            <person name="Casacuberta J.M."/>
            <person name="Vandepoele K."/>
            <person name="Reski R."/>
            <person name="Cuming A.C."/>
            <person name="Tuskan G.A."/>
            <person name="Maumus F."/>
            <person name="Salse J."/>
            <person name="Schmutz J."/>
            <person name="Rensing S.A."/>
        </authorList>
    </citation>
    <scope>NUCLEOTIDE SEQUENCE [LARGE SCALE GENOMIC DNA]</scope>
    <source>
        <strain evidence="2 3">cv. Gransden 2004</strain>
    </source>
</reference>
<reference evidence="1 3" key="1">
    <citation type="journal article" date="2008" name="Science">
        <title>The Physcomitrella genome reveals evolutionary insights into the conquest of land by plants.</title>
        <authorList>
            <person name="Rensing S."/>
            <person name="Lang D."/>
            <person name="Zimmer A."/>
            <person name="Terry A."/>
            <person name="Salamov A."/>
            <person name="Shapiro H."/>
            <person name="Nishiyama T."/>
            <person name="Perroud P.-F."/>
            <person name="Lindquist E."/>
            <person name="Kamisugi Y."/>
            <person name="Tanahashi T."/>
            <person name="Sakakibara K."/>
            <person name="Fujita T."/>
            <person name="Oishi K."/>
            <person name="Shin-I T."/>
            <person name="Kuroki Y."/>
            <person name="Toyoda A."/>
            <person name="Suzuki Y."/>
            <person name="Hashimoto A."/>
            <person name="Yamaguchi K."/>
            <person name="Sugano A."/>
            <person name="Kohara Y."/>
            <person name="Fujiyama A."/>
            <person name="Anterola A."/>
            <person name="Aoki S."/>
            <person name="Ashton N."/>
            <person name="Barbazuk W.B."/>
            <person name="Barker E."/>
            <person name="Bennetzen J."/>
            <person name="Bezanilla M."/>
            <person name="Blankenship R."/>
            <person name="Cho S.H."/>
            <person name="Dutcher S."/>
            <person name="Estelle M."/>
            <person name="Fawcett J.A."/>
            <person name="Gundlach H."/>
            <person name="Hanada K."/>
            <person name="Heyl A."/>
            <person name="Hicks K.A."/>
            <person name="Hugh J."/>
            <person name="Lohr M."/>
            <person name="Mayer K."/>
            <person name="Melkozernov A."/>
            <person name="Murata T."/>
            <person name="Nelson D."/>
            <person name="Pils B."/>
            <person name="Prigge M."/>
            <person name="Reiss B."/>
            <person name="Renner T."/>
            <person name="Rombauts S."/>
            <person name="Rushton P."/>
            <person name="Sanderfoot A."/>
            <person name="Schween G."/>
            <person name="Shiu S.-H."/>
            <person name="Stueber K."/>
            <person name="Theodoulou F.L."/>
            <person name="Tu H."/>
            <person name="Van de Peer Y."/>
            <person name="Verrier P.J."/>
            <person name="Waters E."/>
            <person name="Wood A."/>
            <person name="Yang L."/>
            <person name="Cove D."/>
            <person name="Cuming A."/>
            <person name="Hasebe M."/>
            <person name="Lucas S."/>
            <person name="Mishler D.B."/>
            <person name="Reski R."/>
            <person name="Grigoriev I."/>
            <person name="Quatrano R.S."/>
            <person name="Boore J.L."/>
        </authorList>
    </citation>
    <scope>NUCLEOTIDE SEQUENCE [LARGE SCALE GENOMIC DNA]</scope>
    <source>
        <strain evidence="2 3">cv. Gransden 2004</strain>
    </source>
</reference>
<dbReference type="EnsemblPlants" id="Pp3c21_14510V3.1">
    <property type="protein sequence ID" value="PAC:32915264.CDS.1"/>
    <property type="gene ID" value="Pp3c21_14510"/>
</dbReference>
<dbReference type="AlphaFoldDB" id="A0A2K1IRY2"/>
<reference evidence="2" key="3">
    <citation type="submission" date="2020-12" db="UniProtKB">
        <authorList>
            <consortium name="EnsemblPlants"/>
        </authorList>
    </citation>
    <scope>IDENTIFICATION</scope>
</reference>
<protein>
    <submittedName>
        <fullName evidence="1 2">Uncharacterized protein</fullName>
    </submittedName>
</protein>